<dbReference type="PATRIC" id="fig|81408.3.peg.1862"/>
<dbReference type="GO" id="GO:0005737">
    <property type="term" value="C:cytoplasm"/>
    <property type="evidence" value="ECO:0007669"/>
    <property type="project" value="TreeGrafter"/>
</dbReference>
<dbReference type="SUPFAM" id="SSF54373">
    <property type="entry name" value="FAD-linked reductases, C-terminal domain"/>
    <property type="match status" value="1"/>
</dbReference>
<gene>
    <name evidence="7" type="ORF">B4119_0603</name>
</gene>
<keyword evidence="3 7" id="KW-0560">Oxidoreductase</keyword>
<evidence type="ECO:0000256" key="1">
    <source>
        <dbReference type="ARBA" id="ARBA00004948"/>
    </source>
</evidence>
<comment type="catalytic activity">
    <reaction evidence="4">
        <text>glycine + O2 + H2O = glyoxylate + H2O2 + NH4(+)</text>
        <dbReference type="Rhea" id="RHEA:11532"/>
        <dbReference type="ChEBI" id="CHEBI:15377"/>
        <dbReference type="ChEBI" id="CHEBI:15379"/>
        <dbReference type="ChEBI" id="CHEBI:16240"/>
        <dbReference type="ChEBI" id="CHEBI:28938"/>
        <dbReference type="ChEBI" id="CHEBI:36655"/>
        <dbReference type="ChEBI" id="CHEBI:57305"/>
        <dbReference type="EC" id="1.4.3.19"/>
    </reaction>
</comment>
<evidence type="ECO:0000313" key="8">
    <source>
        <dbReference type="Proteomes" id="UP000075455"/>
    </source>
</evidence>
<organism evidence="7 8">
    <name type="scientific">Saccharococcus caldoxylosilyticus</name>
    <dbReference type="NCBI Taxonomy" id="81408"/>
    <lineage>
        <taxon>Bacteria</taxon>
        <taxon>Bacillati</taxon>
        <taxon>Bacillota</taxon>
        <taxon>Bacilli</taxon>
        <taxon>Bacillales</taxon>
        <taxon>Anoxybacillaceae</taxon>
        <taxon>Saccharococcus</taxon>
    </lineage>
</organism>
<dbReference type="SUPFAM" id="SSF51905">
    <property type="entry name" value="FAD/NAD(P)-binding domain"/>
    <property type="match status" value="1"/>
</dbReference>
<dbReference type="GO" id="GO:0050660">
    <property type="term" value="F:flavin adenine dinucleotide binding"/>
    <property type="evidence" value="ECO:0007669"/>
    <property type="project" value="InterPro"/>
</dbReference>
<evidence type="ECO:0000256" key="2">
    <source>
        <dbReference type="ARBA" id="ARBA00022977"/>
    </source>
</evidence>
<dbReference type="InterPro" id="IPR006076">
    <property type="entry name" value="FAD-dep_OxRdtase"/>
</dbReference>
<proteinExistence type="predicted"/>
<dbReference type="NCBIfam" id="TIGR02352">
    <property type="entry name" value="thiamin_ThiO"/>
    <property type="match status" value="1"/>
</dbReference>
<dbReference type="Gene3D" id="3.50.50.60">
    <property type="entry name" value="FAD/NAD(P)-binding domain"/>
    <property type="match status" value="1"/>
</dbReference>
<dbReference type="AlphaFoldDB" id="A0A150L3B8"/>
<dbReference type="EMBL" id="LQYS01000123">
    <property type="protein sequence ID" value="KYD06818.1"/>
    <property type="molecule type" value="Genomic_DNA"/>
</dbReference>
<sequence>MLMERHDYDVLVVGGGIIGASIAFQLAKRQFRVGVLEKERIASQASSAAAGMLGAQSEFFEESPLIPLALKSRAFVPELAEELKELTGIDIGLVEKGMLKVAVTEEEAAALRRHYEFWRQTDYPPRWLSADETRKIEPHVSCDLAAAMYIPKDGQVSAPDFALALANASMAYGAKWHEYTEAMHLRKLGDSYVIETNRGTFAADVVVIASGAWSSLLLAQTGLSLSMYPVKGECISVKTETPLLQTTVFAKSGCYIVPKRGNRLLIGATSTPHTFDRKVSVQGMRSLLERACRLLPELEKAEWEKAWSGIRPQTGDGLPYIGEHPHYPRVWVATGHYRNGILLSPITGVLLADLVEGKETDVDLAPFSLTRHQTKVGKE</sequence>
<dbReference type="STRING" id="81408.B4119_0603"/>
<reference evidence="7 8" key="1">
    <citation type="submission" date="2016-01" db="EMBL/GenBank/DDBJ databases">
        <title>Draft Genome Sequences of Seven Thermophilic Sporeformers Isolated from Foods.</title>
        <authorList>
            <person name="Berendsen E.M."/>
            <person name="Wells-Bennik M.H."/>
            <person name="Krawcyk A.O."/>
            <person name="De Jong A."/>
            <person name="Holsappel S."/>
            <person name="Eijlander R.T."/>
            <person name="Kuipers O.P."/>
        </authorList>
    </citation>
    <scope>NUCLEOTIDE SEQUENCE [LARGE SCALE GENOMIC DNA]</scope>
    <source>
        <strain evidence="7 8">B4119</strain>
    </source>
</reference>
<evidence type="ECO:0000256" key="5">
    <source>
        <dbReference type="ARBA" id="ARBA00050018"/>
    </source>
</evidence>
<dbReference type="GO" id="GO:0009229">
    <property type="term" value="P:thiamine diphosphate biosynthetic process"/>
    <property type="evidence" value="ECO:0007669"/>
    <property type="project" value="UniProtKB-UniPathway"/>
</dbReference>
<dbReference type="eggNOG" id="COG0665">
    <property type="taxonomic scope" value="Bacteria"/>
</dbReference>
<comment type="caution">
    <text evidence="7">The sequence shown here is derived from an EMBL/GenBank/DDBJ whole genome shotgun (WGS) entry which is preliminary data.</text>
</comment>
<dbReference type="Proteomes" id="UP000075455">
    <property type="component" value="Unassembled WGS sequence"/>
</dbReference>
<comment type="pathway">
    <text evidence="1">Cofactor biosynthesis; thiamine diphosphate biosynthesis.</text>
</comment>
<dbReference type="InterPro" id="IPR012727">
    <property type="entry name" value="Gly_oxidase_ThiO"/>
</dbReference>
<dbReference type="InterPro" id="IPR036188">
    <property type="entry name" value="FAD/NAD-bd_sf"/>
</dbReference>
<accession>A0A150L3B8</accession>
<dbReference type="Pfam" id="PF01266">
    <property type="entry name" value="DAO"/>
    <property type="match status" value="1"/>
</dbReference>
<evidence type="ECO:0000256" key="3">
    <source>
        <dbReference type="ARBA" id="ARBA00023002"/>
    </source>
</evidence>
<dbReference type="GO" id="GO:0043799">
    <property type="term" value="F:glycine oxidase activity"/>
    <property type="evidence" value="ECO:0007669"/>
    <property type="project" value="UniProtKB-EC"/>
</dbReference>
<dbReference type="Gene3D" id="3.30.9.10">
    <property type="entry name" value="D-Amino Acid Oxidase, subunit A, domain 2"/>
    <property type="match status" value="1"/>
</dbReference>
<feature type="domain" description="FAD dependent oxidoreductase" evidence="6">
    <location>
        <begin position="9"/>
        <end position="354"/>
    </location>
</feature>
<evidence type="ECO:0000313" key="7">
    <source>
        <dbReference type="EMBL" id="KYD06818.1"/>
    </source>
</evidence>
<protein>
    <recommendedName>
        <fullName evidence="5">glycine oxidase</fullName>
        <ecNumber evidence="5">1.4.3.19</ecNumber>
    </recommendedName>
</protein>
<evidence type="ECO:0000259" key="6">
    <source>
        <dbReference type="Pfam" id="PF01266"/>
    </source>
</evidence>
<name>A0A150L3B8_9BACL</name>
<dbReference type="UniPathway" id="UPA00060"/>
<dbReference type="EC" id="1.4.3.19" evidence="5"/>
<dbReference type="PANTHER" id="PTHR13847:SF289">
    <property type="entry name" value="GLYCINE OXIDASE"/>
    <property type="match status" value="1"/>
</dbReference>
<dbReference type="PANTHER" id="PTHR13847">
    <property type="entry name" value="SARCOSINE DEHYDROGENASE-RELATED"/>
    <property type="match status" value="1"/>
</dbReference>
<keyword evidence="2" id="KW-0784">Thiamine biosynthesis</keyword>
<dbReference type="GO" id="GO:0009228">
    <property type="term" value="P:thiamine biosynthetic process"/>
    <property type="evidence" value="ECO:0007669"/>
    <property type="project" value="UniProtKB-KW"/>
</dbReference>
<evidence type="ECO:0000256" key="4">
    <source>
        <dbReference type="ARBA" id="ARBA00049872"/>
    </source>
</evidence>